<protein>
    <submittedName>
        <fullName evidence="2">Uncharacterized protein</fullName>
    </submittedName>
</protein>
<keyword evidence="3" id="KW-1185">Reference proteome</keyword>
<evidence type="ECO:0000313" key="2">
    <source>
        <dbReference type="EMBL" id="OWR40796.1"/>
    </source>
</evidence>
<dbReference type="STRING" id="278856.A0A212EH36"/>
<dbReference type="Proteomes" id="UP000007151">
    <property type="component" value="Unassembled WGS sequence"/>
</dbReference>
<keyword evidence="1" id="KW-0732">Signal</keyword>
<gene>
    <name evidence="2" type="ORF">KGM_207653</name>
</gene>
<reference evidence="2 3" key="1">
    <citation type="journal article" date="2011" name="Cell">
        <title>The monarch butterfly genome yields insights into long-distance migration.</title>
        <authorList>
            <person name="Zhan S."/>
            <person name="Merlin C."/>
            <person name="Boore J.L."/>
            <person name="Reppert S.M."/>
        </authorList>
    </citation>
    <scope>NUCLEOTIDE SEQUENCE [LARGE SCALE GENOMIC DNA]</scope>
    <source>
        <strain evidence="2">F-2</strain>
    </source>
</reference>
<evidence type="ECO:0000256" key="1">
    <source>
        <dbReference type="SAM" id="SignalP"/>
    </source>
</evidence>
<dbReference type="AlphaFoldDB" id="A0A212EH36"/>
<name>A0A212EH36_DANPL</name>
<dbReference type="InParanoid" id="A0A212EH36"/>
<feature type="signal peptide" evidence="1">
    <location>
        <begin position="1"/>
        <end position="18"/>
    </location>
</feature>
<dbReference type="KEGG" id="dpl:KGM_207653"/>
<feature type="chain" id="PRO_5012690830" evidence="1">
    <location>
        <begin position="19"/>
        <end position="92"/>
    </location>
</feature>
<comment type="caution">
    <text evidence="2">The sequence shown here is derived from an EMBL/GenBank/DDBJ whole genome shotgun (WGS) entry which is preliminary data.</text>
</comment>
<organism evidence="2 3">
    <name type="scientific">Danaus plexippus plexippus</name>
    <dbReference type="NCBI Taxonomy" id="278856"/>
    <lineage>
        <taxon>Eukaryota</taxon>
        <taxon>Metazoa</taxon>
        <taxon>Ecdysozoa</taxon>
        <taxon>Arthropoda</taxon>
        <taxon>Hexapoda</taxon>
        <taxon>Insecta</taxon>
        <taxon>Pterygota</taxon>
        <taxon>Neoptera</taxon>
        <taxon>Endopterygota</taxon>
        <taxon>Lepidoptera</taxon>
        <taxon>Glossata</taxon>
        <taxon>Ditrysia</taxon>
        <taxon>Papilionoidea</taxon>
        <taxon>Nymphalidae</taxon>
        <taxon>Danainae</taxon>
        <taxon>Danaini</taxon>
        <taxon>Danaina</taxon>
        <taxon>Danaus</taxon>
        <taxon>Danaus</taxon>
    </lineage>
</organism>
<sequence length="92" mass="10411">MLRIAFLVFAAIVKVAFSFSDVGKWDLPLNGESCNFTLAKSLFKDSQLIIALHCDVAVPTNITVSYIWRQTPCSPDYFHYFEKVCCYSCNTS</sequence>
<proteinExistence type="predicted"/>
<dbReference type="EMBL" id="AGBW02014975">
    <property type="protein sequence ID" value="OWR40796.1"/>
    <property type="molecule type" value="Genomic_DNA"/>
</dbReference>
<accession>A0A212EH36</accession>
<evidence type="ECO:0000313" key="3">
    <source>
        <dbReference type="Proteomes" id="UP000007151"/>
    </source>
</evidence>